<dbReference type="Pfam" id="PF08282">
    <property type="entry name" value="Hydrolase_3"/>
    <property type="match status" value="1"/>
</dbReference>
<organism evidence="1 2">
    <name type="scientific">Actinoplanes sandaracinus</name>
    <dbReference type="NCBI Taxonomy" id="3045177"/>
    <lineage>
        <taxon>Bacteria</taxon>
        <taxon>Bacillati</taxon>
        <taxon>Actinomycetota</taxon>
        <taxon>Actinomycetes</taxon>
        <taxon>Micromonosporales</taxon>
        <taxon>Micromonosporaceae</taxon>
        <taxon>Actinoplanes</taxon>
    </lineage>
</organism>
<dbReference type="InterPro" id="IPR036412">
    <property type="entry name" value="HAD-like_sf"/>
</dbReference>
<dbReference type="InterPro" id="IPR000150">
    <property type="entry name" value="Cof"/>
</dbReference>
<evidence type="ECO:0000313" key="1">
    <source>
        <dbReference type="EMBL" id="MDI6098931.1"/>
    </source>
</evidence>
<dbReference type="PANTHER" id="PTHR10000">
    <property type="entry name" value="PHOSPHOSERINE PHOSPHATASE"/>
    <property type="match status" value="1"/>
</dbReference>
<dbReference type="CDD" id="cd07516">
    <property type="entry name" value="HAD_Pase"/>
    <property type="match status" value="1"/>
</dbReference>
<dbReference type="NCBIfam" id="TIGR00099">
    <property type="entry name" value="Cof-subfamily"/>
    <property type="match status" value="1"/>
</dbReference>
<proteinExistence type="predicted"/>
<dbReference type="SFLD" id="SFLDG01140">
    <property type="entry name" value="C2.B:_Phosphomannomutase_and_P"/>
    <property type="match status" value="1"/>
</dbReference>
<gene>
    <name evidence="1" type="ORF">QLQ12_10000</name>
</gene>
<dbReference type="InterPro" id="IPR023214">
    <property type="entry name" value="HAD_sf"/>
</dbReference>
<evidence type="ECO:0000313" key="2">
    <source>
        <dbReference type="Proteomes" id="UP001241758"/>
    </source>
</evidence>
<dbReference type="Gene3D" id="3.40.50.1000">
    <property type="entry name" value="HAD superfamily/HAD-like"/>
    <property type="match status" value="1"/>
</dbReference>
<dbReference type="RefSeq" id="WP_282758847.1">
    <property type="nucleotide sequence ID" value="NZ_JASCTH010000005.1"/>
</dbReference>
<dbReference type="EMBL" id="JASCTH010000005">
    <property type="protein sequence ID" value="MDI6098931.1"/>
    <property type="molecule type" value="Genomic_DNA"/>
</dbReference>
<dbReference type="GO" id="GO:0016787">
    <property type="term" value="F:hydrolase activity"/>
    <property type="evidence" value="ECO:0007669"/>
    <property type="project" value="UniProtKB-KW"/>
</dbReference>
<keyword evidence="2" id="KW-1185">Reference proteome</keyword>
<keyword evidence="1" id="KW-0378">Hydrolase</keyword>
<dbReference type="EC" id="3.1.3.-" evidence="1"/>
<comment type="caution">
    <text evidence="1">The sequence shown here is derived from an EMBL/GenBank/DDBJ whole genome shotgun (WGS) entry which is preliminary data.</text>
</comment>
<sequence length="279" mass="29710">MSAIPSEHRVVATDLDGTLLRSDLSVSPRTREALRAVRAAGMRHLAVTGRPVADTRRLLAGLGYAGPAVCAQGAQVYDFATERLLFSRSLDQDLARDLVRRIAERTGPLALAAVGAGPDSDFLVTAGFGSPHQQRQWRVVDEPGLWREPVLKVMIRHPDYDDDALAALAEKVCGDALAVMHAGPRLVELLPGGTSKQTGLTFLAAELGFTGAETIAFGDMPNDLPMFDWAGHGVAMANGHPRLRARADEITSSNDADGVAAVLERLPAVRAAIGEVPVR</sequence>
<protein>
    <submittedName>
        <fullName evidence="1">Cof-type HAD-IIB family hydrolase</fullName>
        <ecNumber evidence="1">3.1.3.-</ecNumber>
    </submittedName>
</protein>
<dbReference type="SUPFAM" id="SSF56784">
    <property type="entry name" value="HAD-like"/>
    <property type="match status" value="1"/>
</dbReference>
<dbReference type="PANTHER" id="PTHR10000:SF8">
    <property type="entry name" value="HAD SUPERFAMILY HYDROLASE-LIKE, TYPE 3"/>
    <property type="match status" value="1"/>
</dbReference>
<dbReference type="Gene3D" id="3.30.1240.10">
    <property type="match status" value="1"/>
</dbReference>
<dbReference type="Proteomes" id="UP001241758">
    <property type="component" value="Unassembled WGS sequence"/>
</dbReference>
<reference evidence="1 2" key="1">
    <citation type="submission" date="2023-05" db="EMBL/GenBank/DDBJ databases">
        <title>Actinoplanes sp. NEAU-A12 genome sequencing.</title>
        <authorList>
            <person name="Wang Z.-S."/>
        </authorList>
    </citation>
    <scope>NUCLEOTIDE SEQUENCE [LARGE SCALE GENOMIC DNA]</scope>
    <source>
        <strain evidence="1 2">NEAU-A12</strain>
    </source>
</reference>
<accession>A0ABT6WGS5</accession>
<name>A0ABT6WGS5_9ACTN</name>
<dbReference type="SFLD" id="SFLDS00003">
    <property type="entry name" value="Haloacid_Dehalogenase"/>
    <property type="match status" value="1"/>
</dbReference>